<proteinExistence type="predicted"/>
<evidence type="ECO:0000313" key="1">
    <source>
        <dbReference type="EMBL" id="GMT35233.1"/>
    </source>
</evidence>
<accession>A0AAV5WY97</accession>
<reference evidence="1" key="1">
    <citation type="submission" date="2023-10" db="EMBL/GenBank/DDBJ databases">
        <title>Genome assembly of Pristionchus species.</title>
        <authorList>
            <person name="Yoshida K."/>
            <person name="Sommer R.J."/>
        </authorList>
    </citation>
    <scope>NUCLEOTIDE SEQUENCE</scope>
    <source>
        <strain evidence="1">RS5133</strain>
    </source>
</reference>
<dbReference type="EMBL" id="BTSY01000007">
    <property type="protein sequence ID" value="GMT35233.1"/>
    <property type="molecule type" value="Genomic_DNA"/>
</dbReference>
<protein>
    <submittedName>
        <fullName evidence="1">Uncharacterized protein</fullName>
    </submittedName>
</protein>
<keyword evidence="2" id="KW-1185">Reference proteome</keyword>
<comment type="caution">
    <text evidence="1">The sequence shown here is derived from an EMBL/GenBank/DDBJ whole genome shotgun (WGS) entry which is preliminary data.</text>
</comment>
<evidence type="ECO:0000313" key="2">
    <source>
        <dbReference type="Proteomes" id="UP001432322"/>
    </source>
</evidence>
<gene>
    <name evidence="1" type="ORF">PFISCL1PPCAC_26530</name>
</gene>
<dbReference type="Proteomes" id="UP001432322">
    <property type="component" value="Unassembled WGS sequence"/>
</dbReference>
<name>A0AAV5WY97_9BILA</name>
<dbReference type="AlphaFoldDB" id="A0AAV5WY97"/>
<sequence length="117" mass="12796">MLTGLPVLTGGSSSSCLFDFLSRLKYLDAFVQSSKNVGGSFFTSSLDCCSGWRNFFFGNPPLPCLVRLSGSFPSSSLLVLRNYSSLLLVVSRSESSIRSYPLTISSHYTNLYTTQPI</sequence>
<organism evidence="1 2">
    <name type="scientific">Pristionchus fissidentatus</name>
    <dbReference type="NCBI Taxonomy" id="1538716"/>
    <lineage>
        <taxon>Eukaryota</taxon>
        <taxon>Metazoa</taxon>
        <taxon>Ecdysozoa</taxon>
        <taxon>Nematoda</taxon>
        <taxon>Chromadorea</taxon>
        <taxon>Rhabditida</taxon>
        <taxon>Rhabditina</taxon>
        <taxon>Diplogasteromorpha</taxon>
        <taxon>Diplogasteroidea</taxon>
        <taxon>Neodiplogasteridae</taxon>
        <taxon>Pristionchus</taxon>
    </lineage>
</organism>